<evidence type="ECO:0000256" key="1">
    <source>
        <dbReference type="SAM" id="Phobius"/>
    </source>
</evidence>
<dbReference type="InterPro" id="IPR009305">
    <property type="entry name" value="Mpo1-like"/>
</dbReference>
<organism evidence="2 3">
    <name type="scientific">Fictibacillus enclensis</name>
    <dbReference type="NCBI Taxonomy" id="1017270"/>
    <lineage>
        <taxon>Bacteria</taxon>
        <taxon>Bacillati</taxon>
        <taxon>Bacillota</taxon>
        <taxon>Bacilli</taxon>
        <taxon>Bacillales</taxon>
        <taxon>Fictibacillaceae</taxon>
        <taxon>Fictibacillus</taxon>
    </lineage>
</organism>
<feature type="transmembrane region" description="Helical" evidence="1">
    <location>
        <begin position="21"/>
        <end position="38"/>
    </location>
</feature>
<comment type="caution">
    <text evidence="2">The sequence shown here is derived from an EMBL/GenBank/DDBJ whole genome shotgun (WGS) entry which is preliminary data.</text>
</comment>
<keyword evidence="1" id="KW-0812">Transmembrane</keyword>
<sequence length="102" mass="11965">MANQSFIEKYKEDHQHPINKLTHSIGIPLIVVSLPLFFWRWKLALALFIVGWILQFIGHLFEGKKPSFLKNPVYLLVGPVWYVRNILTGKAFKKEKIEKPHL</sequence>
<name>A0A0V8J1S1_9BACL</name>
<reference evidence="2 3" key="1">
    <citation type="journal article" date="2014" name="Antonie Van Leeuwenhoek">
        <title>Fictibacillus enclensis sp. nov., isolated from marine sediment.</title>
        <authorList>
            <person name="Dastager S.G."/>
            <person name="Mawlankar R."/>
            <person name="Srinivasan K."/>
            <person name="Tang S.K."/>
            <person name="Lee J.C."/>
            <person name="Ramana V.V."/>
            <person name="Shouche Y.S."/>
        </authorList>
    </citation>
    <scope>NUCLEOTIDE SEQUENCE [LARGE SCALE GENOMIC DNA]</scope>
    <source>
        <strain evidence="2 3">NIO-1003</strain>
    </source>
</reference>
<dbReference type="PANTHER" id="PTHR28026">
    <property type="entry name" value="DUF962 DOMAIN PROTEIN (AFU_ORTHOLOGUE AFUA_8G05310)"/>
    <property type="match status" value="1"/>
</dbReference>
<keyword evidence="1" id="KW-1133">Transmembrane helix</keyword>
<accession>A0A0V8J1S1</accession>
<keyword evidence="1" id="KW-0472">Membrane</keyword>
<gene>
    <name evidence="2" type="ORF">AS030_18290</name>
</gene>
<dbReference type="Proteomes" id="UP000054099">
    <property type="component" value="Unassembled WGS sequence"/>
</dbReference>
<dbReference type="Pfam" id="PF06127">
    <property type="entry name" value="Mpo1-like"/>
    <property type="match status" value="1"/>
</dbReference>
<protein>
    <submittedName>
        <fullName evidence="2">Permease</fullName>
    </submittedName>
</protein>
<dbReference type="OrthoDB" id="5515308at2"/>
<dbReference type="RefSeq" id="WP_061974355.1">
    <property type="nucleotide sequence ID" value="NZ_FMAV01000004.1"/>
</dbReference>
<evidence type="ECO:0000313" key="3">
    <source>
        <dbReference type="Proteomes" id="UP000054099"/>
    </source>
</evidence>
<dbReference type="GO" id="GO:0046521">
    <property type="term" value="P:sphingoid catabolic process"/>
    <property type="evidence" value="ECO:0007669"/>
    <property type="project" value="TreeGrafter"/>
</dbReference>
<keyword evidence="3" id="KW-1185">Reference proteome</keyword>
<dbReference type="GO" id="GO:0016020">
    <property type="term" value="C:membrane"/>
    <property type="evidence" value="ECO:0007669"/>
    <property type="project" value="GOC"/>
</dbReference>
<proteinExistence type="predicted"/>
<feature type="transmembrane region" description="Helical" evidence="1">
    <location>
        <begin position="44"/>
        <end position="61"/>
    </location>
</feature>
<dbReference type="EMBL" id="LNQN01000006">
    <property type="protein sequence ID" value="KSU80906.1"/>
    <property type="molecule type" value="Genomic_DNA"/>
</dbReference>
<evidence type="ECO:0000313" key="2">
    <source>
        <dbReference type="EMBL" id="KSU80906.1"/>
    </source>
</evidence>
<dbReference type="AlphaFoldDB" id="A0A0V8J1S1"/>
<dbReference type="PANTHER" id="PTHR28026:SF9">
    <property type="entry name" value="2-HYDROXY-PALMITIC ACID DIOXYGENASE MPO1"/>
    <property type="match status" value="1"/>
</dbReference>